<keyword evidence="7 12" id="KW-1133">Transmembrane helix</keyword>
<feature type="active site" evidence="12">
    <location>
        <position position="403"/>
    </location>
</feature>
<dbReference type="PANTHER" id="PTHR21248:SF22">
    <property type="entry name" value="PHOSPHOLIPASE D"/>
    <property type="match status" value="1"/>
</dbReference>
<comment type="caution">
    <text evidence="12">Lacks conserved residue(s) required for the propagation of feature annotation.</text>
</comment>
<dbReference type="Pfam" id="PF13396">
    <property type="entry name" value="PLDc_N"/>
    <property type="match status" value="1"/>
</dbReference>
<evidence type="ECO:0000256" key="5">
    <source>
        <dbReference type="ARBA" id="ARBA00022692"/>
    </source>
</evidence>
<evidence type="ECO:0000256" key="12">
    <source>
        <dbReference type="HAMAP-Rule" id="MF_01916"/>
    </source>
</evidence>
<keyword evidence="10 12" id="KW-0594">Phospholipid biosynthesis</keyword>
<dbReference type="NCBIfam" id="TIGR04265">
    <property type="entry name" value="bac_cardiolipin"/>
    <property type="match status" value="1"/>
</dbReference>
<keyword evidence="6" id="KW-0677">Repeat</keyword>
<dbReference type="Gene3D" id="3.30.870.10">
    <property type="entry name" value="Endonuclease Chain A"/>
    <property type="match status" value="2"/>
</dbReference>
<evidence type="ECO:0000256" key="2">
    <source>
        <dbReference type="ARBA" id="ARBA00022475"/>
    </source>
</evidence>
<reference evidence="15 16" key="1">
    <citation type="submission" date="2024-01" db="EMBL/GenBank/DDBJ databases">
        <authorList>
            <person name="Botero Cardona J."/>
        </authorList>
    </citation>
    <scope>NUCLEOTIDE SEQUENCE [LARGE SCALE GENOMIC DNA]</scope>
    <source>
        <strain evidence="15 16">LMG 33000</strain>
    </source>
</reference>
<evidence type="ECO:0000256" key="7">
    <source>
        <dbReference type="ARBA" id="ARBA00022989"/>
    </source>
</evidence>
<evidence type="ECO:0000256" key="4">
    <source>
        <dbReference type="ARBA" id="ARBA00022679"/>
    </source>
</evidence>
<dbReference type="Proteomes" id="UP001314241">
    <property type="component" value="Unassembled WGS sequence"/>
</dbReference>
<evidence type="ECO:0000256" key="8">
    <source>
        <dbReference type="ARBA" id="ARBA00023098"/>
    </source>
</evidence>
<dbReference type="InterPro" id="IPR030874">
    <property type="entry name" value="Cardiolipin_synth_Firmi"/>
</dbReference>
<protein>
    <recommendedName>
        <fullName evidence="12 13">Cardiolipin synthase</fullName>
        <shortName evidence="12">CL synthase</shortName>
        <ecNumber evidence="12 13">2.7.8.-</ecNumber>
    </recommendedName>
</protein>
<dbReference type="SMART" id="SM00155">
    <property type="entry name" value="PLDc"/>
    <property type="match status" value="2"/>
</dbReference>
<dbReference type="SUPFAM" id="SSF56024">
    <property type="entry name" value="Phospholipase D/nuclease"/>
    <property type="match status" value="2"/>
</dbReference>
<evidence type="ECO:0000313" key="16">
    <source>
        <dbReference type="Proteomes" id="UP001314241"/>
    </source>
</evidence>
<keyword evidence="9 12" id="KW-0472">Membrane</keyword>
<feature type="domain" description="PLD phosphodiesterase" evidence="14">
    <location>
        <begin position="396"/>
        <end position="423"/>
    </location>
</feature>
<keyword evidence="3 12" id="KW-0444">Lipid biosynthesis</keyword>
<proteinExistence type="inferred from homology"/>
<comment type="catalytic activity">
    <reaction evidence="12">
        <text>2 a 1,2-diacyl-sn-glycero-3-phospho-(1'-sn-glycerol) = a cardiolipin + glycerol</text>
        <dbReference type="Rhea" id="RHEA:31451"/>
        <dbReference type="ChEBI" id="CHEBI:17754"/>
        <dbReference type="ChEBI" id="CHEBI:62237"/>
        <dbReference type="ChEBI" id="CHEBI:64716"/>
    </reaction>
</comment>
<organism evidence="15 16">
    <name type="scientific">Eupransor demetentiae</name>
    <dbReference type="NCBI Taxonomy" id="3109584"/>
    <lineage>
        <taxon>Bacteria</taxon>
        <taxon>Bacillati</taxon>
        <taxon>Bacillota</taxon>
        <taxon>Bacilli</taxon>
        <taxon>Lactobacillales</taxon>
        <taxon>Lactobacillaceae</taxon>
        <taxon>Eupransor</taxon>
    </lineage>
</organism>
<gene>
    <name evidence="15" type="ORF">R54876_GBNLAHCA_00750</name>
</gene>
<feature type="active site" evidence="12">
    <location>
        <position position="401"/>
    </location>
</feature>
<feature type="active site" evidence="12">
    <location>
        <position position="227"/>
    </location>
</feature>
<evidence type="ECO:0000256" key="3">
    <source>
        <dbReference type="ARBA" id="ARBA00022516"/>
    </source>
</evidence>
<dbReference type="InterPro" id="IPR001736">
    <property type="entry name" value="PLipase_D/transphosphatidylase"/>
</dbReference>
<dbReference type="EMBL" id="CAWVOH010000001">
    <property type="protein sequence ID" value="CAK8054188.1"/>
    <property type="molecule type" value="Genomic_DNA"/>
</dbReference>
<dbReference type="Pfam" id="PF13091">
    <property type="entry name" value="PLDc_2"/>
    <property type="match status" value="2"/>
</dbReference>
<dbReference type="PROSITE" id="PS50035">
    <property type="entry name" value="PLD"/>
    <property type="match status" value="2"/>
</dbReference>
<comment type="similarity">
    <text evidence="12">Belongs to the phospholipase D family. Cardiolipin synthase subfamily.</text>
</comment>
<dbReference type="CDD" id="cd09112">
    <property type="entry name" value="PLDc_CLS_2"/>
    <property type="match status" value="1"/>
</dbReference>
<dbReference type="InterPro" id="IPR027379">
    <property type="entry name" value="CLS_N"/>
</dbReference>
<evidence type="ECO:0000259" key="14">
    <source>
        <dbReference type="PROSITE" id="PS50035"/>
    </source>
</evidence>
<dbReference type="EC" id="2.7.8.-" evidence="12 13"/>
<dbReference type="PANTHER" id="PTHR21248">
    <property type="entry name" value="CARDIOLIPIN SYNTHASE"/>
    <property type="match status" value="1"/>
</dbReference>
<accession>A0ABP0EPJ3</accession>
<dbReference type="InterPro" id="IPR022924">
    <property type="entry name" value="Cardiolipin_synthase"/>
</dbReference>
<evidence type="ECO:0000256" key="1">
    <source>
        <dbReference type="ARBA" id="ARBA00004651"/>
    </source>
</evidence>
<feature type="transmembrane region" description="Helical" evidence="12">
    <location>
        <begin position="33"/>
        <end position="52"/>
    </location>
</feature>
<comment type="subcellular location">
    <subcellularLocation>
        <location evidence="1 12">Cell membrane</location>
        <topology evidence="1 12">Multi-pass membrane protein</topology>
    </subcellularLocation>
</comment>
<evidence type="ECO:0000256" key="11">
    <source>
        <dbReference type="ARBA" id="ARBA00023264"/>
    </source>
</evidence>
<evidence type="ECO:0000313" key="15">
    <source>
        <dbReference type="EMBL" id="CAK8054188.1"/>
    </source>
</evidence>
<dbReference type="HAMAP" id="MF_01916">
    <property type="entry name" value="Cardiolipin_synth_Cls"/>
    <property type="match status" value="1"/>
</dbReference>
<keyword evidence="2 12" id="KW-1003">Cell membrane</keyword>
<keyword evidence="4 12" id="KW-0808">Transferase</keyword>
<keyword evidence="5 12" id="KW-0812">Transmembrane</keyword>
<name>A0ABP0EPJ3_9LACO</name>
<evidence type="ECO:0000256" key="6">
    <source>
        <dbReference type="ARBA" id="ARBA00022737"/>
    </source>
</evidence>
<dbReference type="InterPro" id="IPR025202">
    <property type="entry name" value="PLD-like_dom"/>
</dbReference>
<keyword evidence="16" id="KW-1185">Reference proteome</keyword>
<comment type="function">
    <text evidence="12">Catalyzes the reversible phosphatidyl group transfer from one phosphatidylglycerol molecule to another to form cardiolipin (CL) (diphosphatidylglycerol) and glycerol.</text>
</comment>
<feature type="active site" evidence="12">
    <location>
        <position position="220"/>
    </location>
</feature>
<feature type="active site" evidence="12">
    <location>
        <position position="222"/>
    </location>
</feature>
<feature type="domain" description="PLD phosphodiesterase" evidence="14">
    <location>
        <begin position="215"/>
        <end position="242"/>
    </location>
</feature>
<feature type="active site" evidence="12">
    <location>
        <position position="408"/>
    </location>
</feature>
<comment type="caution">
    <text evidence="15">The sequence shown here is derived from an EMBL/GenBank/DDBJ whole genome shotgun (WGS) entry which is preliminary data.</text>
</comment>
<evidence type="ECO:0000256" key="13">
    <source>
        <dbReference type="NCBIfam" id="TIGR04265"/>
    </source>
</evidence>
<evidence type="ECO:0000256" key="9">
    <source>
        <dbReference type="ARBA" id="ARBA00023136"/>
    </source>
</evidence>
<sequence>MILSAIFILFSLNTILALITVFRQPRDIAATWAWMLVLIFVPILGFLIYAFAGRKLPKKRLFRYQEQNVSAVRQLINEQLDRQDPIDIVDDQTSVQKARTLITLFNTMEGVFLAEHNDFQLFTDGNRMFDQMMADLKRAQDTIHIEFYTFANDQLGRQIRDILVERARAGVKVHVIYDSFGSFPTLASFFKPLREAGGHAEPFLRTHSFIFDFRLNFRDHRKMVIVDGEVGYIGGFNIGDQYVGRDPKFGYWRDTHLRLTGTAVYQLQAYFILDWNATDLKHQISYDGQAQRYFPLVQKHGDTSMQVVTSGPDSDDHLIKMGYIRLIQLAQKTCWIQTPYLIPDDSMFDAIKIAAAAGIDVRIMVPCKPDHAFVYRATQYYARQLADAGVKIYYYENGFIHAKTMVVDGKIASVGSANLDFRSFKLNFEANAFIYDRQLAHELFVQYQKDIEQSSLQKPSDFDKESRWLNFKQHFSRLLAPIL</sequence>
<evidence type="ECO:0000256" key="10">
    <source>
        <dbReference type="ARBA" id="ARBA00023209"/>
    </source>
</evidence>
<keyword evidence="8 12" id="KW-0443">Lipid metabolism</keyword>
<keyword evidence="11 12" id="KW-1208">Phospholipid metabolism</keyword>
<dbReference type="CDD" id="cd09110">
    <property type="entry name" value="PLDc_CLS_1"/>
    <property type="match status" value="1"/>
</dbReference>